<keyword evidence="2 8" id="KW-0963">Cytoplasm</keyword>
<comment type="pathway">
    <text evidence="8">Cofactor biosynthesis; coenzyme A biosynthesis; CoA from (R)-pantothenate: step 5/5.</text>
</comment>
<keyword evidence="11" id="KW-1185">Reference proteome</keyword>
<dbReference type="HAMAP" id="MF_00376">
    <property type="entry name" value="Dephospho_CoA_kinase"/>
    <property type="match status" value="1"/>
</dbReference>
<comment type="function">
    <text evidence="8">Catalyzes the phosphorylation of the 3'-hydroxyl group of dephosphocoenzyme A to form coenzyme A.</text>
</comment>
<proteinExistence type="inferred from homology"/>
<evidence type="ECO:0000256" key="3">
    <source>
        <dbReference type="ARBA" id="ARBA00022679"/>
    </source>
</evidence>
<evidence type="ECO:0000256" key="8">
    <source>
        <dbReference type="HAMAP-Rule" id="MF_00376"/>
    </source>
</evidence>
<dbReference type="RefSeq" id="WP_107583790.1">
    <property type="nucleotide sequence ID" value="NZ_PZJJ01000004.1"/>
</dbReference>
<keyword evidence="5 8" id="KW-0418">Kinase</keyword>
<keyword evidence="4 8" id="KW-0547">Nucleotide-binding</keyword>
<dbReference type="AlphaFoldDB" id="A0A2T4U8Z8"/>
<evidence type="ECO:0000313" key="10">
    <source>
        <dbReference type="EMBL" id="PTL39868.1"/>
    </source>
</evidence>
<dbReference type="FunFam" id="3.40.50.300:FF:000991">
    <property type="entry name" value="Dephospho-CoA kinase"/>
    <property type="match status" value="1"/>
</dbReference>
<protein>
    <recommendedName>
        <fullName evidence="8 9">Dephospho-CoA kinase</fullName>
        <ecNumber evidence="8 9">2.7.1.24</ecNumber>
    </recommendedName>
    <alternativeName>
        <fullName evidence="8">Dephosphocoenzyme A kinase</fullName>
    </alternativeName>
</protein>
<dbReference type="Gene3D" id="3.40.50.300">
    <property type="entry name" value="P-loop containing nucleotide triphosphate hydrolases"/>
    <property type="match status" value="1"/>
</dbReference>
<comment type="catalytic activity">
    <reaction evidence="8">
        <text>3'-dephospho-CoA + ATP = ADP + CoA + H(+)</text>
        <dbReference type="Rhea" id="RHEA:18245"/>
        <dbReference type="ChEBI" id="CHEBI:15378"/>
        <dbReference type="ChEBI" id="CHEBI:30616"/>
        <dbReference type="ChEBI" id="CHEBI:57287"/>
        <dbReference type="ChEBI" id="CHEBI:57328"/>
        <dbReference type="ChEBI" id="CHEBI:456216"/>
        <dbReference type="EC" id="2.7.1.24"/>
    </reaction>
</comment>
<evidence type="ECO:0000313" key="11">
    <source>
        <dbReference type="Proteomes" id="UP000240509"/>
    </source>
</evidence>
<comment type="caution">
    <text evidence="10">The sequence shown here is derived from an EMBL/GenBank/DDBJ whole genome shotgun (WGS) entry which is preliminary data.</text>
</comment>
<dbReference type="InterPro" id="IPR027417">
    <property type="entry name" value="P-loop_NTPase"/>
</dbReference>
<evidence type="ECO:0000256" key="4">
    <source>
        <dbReference type="ARBA" id="ARBA00022741"/>
    </source>
</evidence>
<dbReference type="CDD" id="cd02022">
    <property type="entry name" value="DPCK"/>
    <property type="match status" value="1"/>
</dbReference>
<gene>
    <name evidence="8" type="primary">coaE</name>
    <name evidence="10" type="ORF">C6Y45_04285</name>
</gene>
<keyword evidence="7 8" id="KW-0173">Coenzyme A biosynthesis</keyword>
<feature type="binding site" evidence="8">
    <location>
        <begin position="10"/>
        <end position="15"/>
    </location>
    <ligand>
        <name>ATP</name>
        <dbReference type="ChEBI" id="CHEBI:30616"/>
    </ligand>
</feature>
<evidence type="ECO:0000256" key="9">
    <source>
        <dbReference type="NCBIfam" id="TIGR00152"/>
    </source>
</evidence>
<reference evidence="10 11" key="1">
    <citation type="submission" date="2018-03" db="EMBL/GenBank/DDBJ databases">
        <title>Alkalicoccus saliphilus sp. nov., isolated from a mineral pool.</title>
        <authorList>
            <person name="Zhao B."/>
        </authorList>
    </citation>
    <scope>NUCLEOTIDE SEQUENCE [LARGE SCALE GENOMIC DNA]</scope>
    <source>
        <strain evidence="10 11">6AG</strain>
    </source>
</reference>
<dbReference type="InterPro" id="IPR001977">
    <property type="entry name" value="Depp_CoAkinase"/>
</dbReference>
<organism evidence="10 11">
    <name type="scientific">Alkalicoccus saliphilus</name>
    <dbReference type="NCBI Taxonomy" id="200989"/>
    <lineage>
        <taxon>Bacteria</taxon>
        <taxon>Bacillati</taxon>
        <taxon>Bacillota</taxon>
        <taxon>Bacilli</taxon>
        <taxon>Bacillales</taxon>
        <taxon>Bacillaceae</taxon>
        <taxon>Alkalicoccus</taxon>
    </lineage>
</organism>
<dbReference type="SUPFAM" id="SSF52540">
    <property type="entry name" value="P-loop containing nucleoside triphosphate hydrolases"/>
    <property type="match status" value="1"/>
</dbReference>
<dbReference type="PROSITE" id="PS51219">
    <property type="entry name" value="DPCK"/>
    <property type="match status" value="1"/>
</dbReference>
<keyword evidence="3 8" id="KW-0808">Transferase</keyword>
<evidence type="ECO:0000256" key="5">
    <source>
        <dbReference type="ARBA" id="ARBA00022777"/>
    </source>
</evidence>
<evidence type="ECO:0000256" key="1">
    <source>
        <dbReference type="ARBA" id="ARBA00009018"/>
    </source>
</evidence>
<evidence type="ECO:0000256" key="6">
    <source>
        <dbReference type="ARBA" id="ARBA00022840"/>
    </source>
</evidence>
<dbReference type="NCBIfam" id="TIGR00152">
    <property type="entry name" value="dephospho-CoA kinase"/>
    <property type="match status" value="1"/>
</dbReference>
<dbReference type="UniPathway" id="UPA00241">
    <property type="reaction ID" value="UER00356"/>
</dbReference>
<dbReference type="EC" id="2.7.1.24" evidence="8 9"/>
<dbReference type="GO" id="GO:0015937">
    <property type="term" value="P:coenzyme A biosynthetic process"/>
    <property type="evidence" value="ECO:0007669"/>
    <property type="project" value="UniProtKB-UniRule"/>
</dbReference>
<dbReference type="PANTHER" id="PTHR10695">
    <property type="entry name" value="DEPHOSPHO-COA KINASE-RELATED"/>
    <property type="match status" value="1"/>
</dbReference>
<keyword evidence="6 8" id="KW-0067">ATP-binding</keyword>
<comment type="similarity">
    <text evidence="1 8">Belongs to the CoaE family.</text>
</comment>
<sequence>MKLGLTGSIATGKSTVSQMFKEEGCPVIDADLIAREVVEPGTPVLEEIVRHFGEHILHEDGTLNRKRLGEIVFEHPEEREKLNSMVHPAVRLEMKERSEAAEAAGEPLIILDIPLLIENDLYYLIDEVVVVYVPEEVQKERLMTRNGYSEEEADQRITSQMPIEKKRKEADYIIDNSGTLEDTRAQVKELVRKFVPEKH</sequence>
<evidence type="ECO:0000256" key="7">
    <source>
        <dbReference type="ARBA" id="ARBA00022993"/>
    </source>
</evidence>
<dbReference type="GO" id="GO:0004140">
    <property type="term" value="F:dephospho-CoA kinase activity"/>
    <property type="evidence" value="ECO:0007669"/>
    <property type="project" value="UniProtKB-UniRule"/>
</dbReference>
<accession>A0A2T4U8Z8</accession>
<dbReference type="Pfam" id="PF01121">
    <property type="entry name" value="CoaE"/>
    <property type="match status" value="1"/>
</dbReference>
<evidence type="ECO:0000256" key="2">
    <source>
        <dbReference type="ARBA" id="ARBA00022490"/>
    </source>
</evidence>
<dbReference type="EMBL" id="PZJJ01000004">
    <property type="protein sequence ID" value="PTL39868.1"/>
    <property type="molecule type" value="Genomic_DNA"/>
</dbReference>
<dbReference type="GO" id="GO:0005524">
    <property type="term" value="F:ATP binding"/>
    <property type="evidence" value="ECO:0007669"/>
    <property type="project" value="UniProtKB-UniRule"/>
</dbReference>
<dbReference type="PANTHER" id="PTHR10695:SF46">
    <property type="entry name" value="BIFUNCTIONAL COENZYME A SYNTHASE-RELATED"/>
    <property type="match status" value="1"/>
</dbReference>
<dbReference type="Proteomes" id="UP000240509">
    <property type="component" value="Unassembled WGS sequence"/>
</dbReference>
<dbReference type="GO" id="GO:0005737">
    <property type="term" value="C:cytoplasm"/>
    <property type="evidence" value="ECO:0007669"/>
    <property type="project" value="UniProtKB-SubCell"/>
</dbReference>
<comment type="subcellular location">
    <subcellularLocation>
        <location evidence="8">Cytoplasm</location>
    </subcellularLocation>
</comment>
<name>A0A2T4U8Z8_9BACI</name>
<dbReference type="OrthoDB" id="9812943at2"/>